<evidence type="ECO:0000256" key="4">
    <source>
        <dbReference type="ARBA" id="ARBA00023172"/>
    </source>
</evidence>
<feature type="domain" description="Core-binding (CB)" evidence="7">
    <location>
        <begin position="23"/>
        <end position="123"/>
    </location>
</feature>
<evidence type="ECO:0000256" key="5">
    <source>
        <dbReference type="PROSITE-ProRule" id="PRU01248"/>
    </source>
</evidence>
<evidence type="ECO:0000259" key="6">
    <source>
        <dbReference type="PROSITE" id="PS51898"/>
    </source>
</evidence>
<dbReference type="GO" id="GO:0015074">
    <property type="term" value="P:DNA integration"/>
    <property type="evidence" value="ECO:0007669"/>
    <property type="project" value="UniProtKB-KW"/>
</dbReference>
<dbReference type="InterPro" id="IPR011010">
    <property type="entry name" value="DNA_brk_join_enz"/>
</dbReference>
<keyword evidence="9" id="KW-1185">Reference proteome</keyword>
<dbReference type="InterPro" id="IPR002104">
    <property type="entry name" value="Integrase_catalytic"/>
</dbReference>
<organism evidence="8 9">
    <name type="scientific">Nesterenkonia sedimenti</name>
    <dbReference type="NCBI Taxonomy" id="1463632"/>
    <lineage>
        <taxon>Bacteria</taxon>
        <taxon>Bacillati</taxon>
        <taxon>Actinomycetota</taxon>
        <taxon>Actinomycetes</taxon>
        <taxon>Micrococcales</taxon>
        <taxon>Micrococcaceae</taxon>
        <taxon>Nesterenkonia</taxon>
    </lineage>
</organism>
<evidence type="ECO:0000256" key="3">
    <source>
        <dbReference type="ARBA" id="ARBA00023125"/>
    </source>
</evidence>
<dbReference type="Pfam" id="PF00589">
    <property type="entry name" value="Phage_integrase"/>
    <property type="match status" value="1"/>
</dbReference>
<gene>
    <name evidence="8" type="ORF">HGQ17_07345</name>
</gene>
<dbReference type="SUPFAM" id="SSF56349">
    <property type="entry name" value="DNA breaking-rejoining enzymes"/>
    <property type="match status" value="1"/>
</dbReference>
<dbReference type="Gene3D" id="1.10.150.130">
    <property type="match status" value="1"/>
</dbReference>
<keyword evidence="2" id="KW-0229">DNA integration</keyword>
<keyword evidence="3 5" id="KW-0238">DNA-binding</keyword>
<dbReference type="GO" id="GO:0006310">
    <property type="term" value="P:DNA recombination"/>
    <property type="evidence" value="ECO:0007669"/>
    <property type="project" value="UniProtKB-KW"/>
</dbReference>
<dbReference type="RefSeq" id="WP_168887302.1">
    <property type="nucleotide sequence ID" value="NZ_JABAHY010000005.1"/>
</dbReference>
<keyword evidence="4" id="KW-0233">DNA recombination</keyword>
<dbReference type="InterPro" id="IPR050090">
    <property type="entry name" value="Tyrosine_recombinase_XerCD"/>
</dbReference>
<evidence type="ECO:0000313" key="8">
    <source>
        <dbReference type="EMBL" id="NLS09824.1"/>
    </source>
</evidence>
<dbReference type="PROSITE" id="PS51900">
    <property type="entry name" value="CB"/>
    <property type="match status" value="1"/>
</dbReference>
<comment type="similarity">
    <text evidence="1">Belongs to the 'phage' integrase family.</text>
</comment>
<dbReference type="Gene3D" id="1.10.443.10">
    <property type="entry name" value="Intergrase catalytic core"/>
    <property type="match status" value="1"/>
</dbReference>
<reference evidence="8 9" key="1">
    <citation type="submission" date="2020-04" db="EMBL/GenBank/DDBJ databases">
        <title>Nesterenkonia sp. nov., isolated from marine sediment.</title>
        <authorList>
            <person name="Zhang G."/>
        </authorList>
    </citation>
    <scope>NUCLEOTIDE SEQUENCE [LARGE SCALE GENOMIC DNA]</scope>
    <source>
        <strain evidence="8 9">MY13</strain>
    </source>
</reference>
<dbReference type="InterPro" id="IPR044068">
    <property type="entry name" value="CB"/>
</dbReference>
<protein>
    <submittedName>
        <fullName evidence="8">Site-specific integrase</fullName>
    </submittedName>
</protein>
<dbReference type="InterPro" id="IPR010998">
    <property type="entry name" value="Integrase_recombinase_N"/>
</dbReference>
<evidence type="ECO:0000259" key="7">
    <source>
        <dbReference type="PROSITE" id="PS51900"/>
    </source>
</evidence>
<evidence type="ECO:0000256" key="1">
    <source>
        <dbReference type="ARBA" id="ARBA00008857"/>
    </source>
</evidence>
<evidence type="ECO:0000313" key="9">
    <source>
        <dbReference type="Proteomes" id="UP000523139"/>
    </source>
</evidence>
<dbReference type="AlphaFoldDB" id="A0A7X8TJP4"/>
<dbReference type="EMBL" id="JABAHY010000005">
    <property type="protein sequence ID" value="NLS09824.1"/>
    <property type="molecule type" value="Genomic_DNA"/>
</dbReference>
<feature type="domain" description="Tyr recombinase" evidence="6">
    <location>
        <begin position="171"/>
        <end position="357"/>
    </location>
</feature>
<dbReference type="PANTHER" id="PTHR30349:SF41">
    <property type="entry name" value="INTEGRASE_RECOMBINASE PROTEIN MJ0367-RELATED"/>
    <property type="match status" value="1"/>
</dbReference>
<evidence type="ECO:0000256" key="2">
    <source>
        <dbReference type="ARBA" id="ARBA00022908"/>
    </source>
</evidence>
<dbReference type="InterPro" id="IPR004107">
    <property type="entry name" value="Integrase_SAM-like_N"/>
</dbReference>
<dbReference type="InterPro" id="IPR013762">
    <property type="entry name" value="Integrase-like_cat_sf"/>
</dbReference>
<dbReference type="Proteomes" id="UP000523139">
    <property type="component" value="Unassembled WGS sequence"/>
</dbReference>
<dbReference type="PROSITE" id="PS51898">
    <property type="entry name" value="TYR_RECOMBINASE"/>
    <property type="match status" value="1"/>
</dbReference>
<sequence length="369" mass="41907">MIVQRVVSPVNEVESWTVLDADGAPVAPIERYLAYLTRIERSPNTVKAYAHDLKDWFEFLSAEGLDWREVRLENVGEFVAWLRRPLHLRDGKIPVLPSVEHHCTESTVNRKLSALSAFYQHAVRHGIDLGELLRTWQLAGGRSSGWKPFLHHISKKTPQSRRAISLNAMRKLPRVVTVAEVQAILDACDHLRDRFLFAVLFDTGIRIGEALGLRHEDIAAAGSQITVQPRTNDNGARSKSRASRTIPVSAELVRLYADYLHLEYGDLDSDYVFVTLWGRPYGRPLTYAAVYDLVKRLRRRTGVDFDPHWYRHTAATRMLRDGVPIEVVSKLLGHADITTTTAVYGHLSVQDARKSLEEAGWFTDREVQL</sequence>
<dbReference type="GO" id="GO:0003677">
    <property type="term" value="F:DNA binding"/>
    <property type="evidence" value="ECO:0007669"/>
    <property type="project" value="UniProtKB-UniRule"/>
</dbReference>
<accession>A0A7X8TJP4</accession>
<name>A0A7X8TJP4_9MICC</name>
<dbReference type="PANTHER" id="PTHR30349">
    <property type="entry name" value="PHAGE INTEGRASE-RELATED"/>
    <property type="match status" value="1"/>
</dbReference>
<comment type="caution">
    <text evidence="8">The sequence shown here is derived from an EMBL/GenBank/DDBJ whole genome shotgun (WGS) entry which is preliminary data.</text>
</comment>
<proteinExistence type="inferred from homology"/>
<dbReference type="Pfam" id="PF02899">
    <property type="entry name" value="Phage_int_SAM_1"/>
    <property type="match status" value="1"/>
</dbReference>